<dbReference type="Proteomes" id="UP001163321">
    <property type="component" value="Chromosome 8"/>
</dbReference>
<protein>
    <submittedName>
        <fullName evidence="1">Uncharacterized protein</fullName>
    </submittedName>
</protein>
<gene>
    <name evidence="1" type="ORF">PsorP6_003343</name>
</gene>
<evidence type="ECO:0000313" key="2">
    <source>
        <dbReference type="Proteomes" id="UP001163321"/>
    </source>
</evidence>
<proteinExistence type="predicted"/>
<name>A0ACC0VN66_9STRA</name>
<evidence type="ECO:0000313" key="1">
    <source>
        <dbReference type="EMBL" id="KAI9907927.1"/>
    </source>
</evidence>
<sequence length="151" mass="17240">MVPFEFTIKSIQHSTPCNIRYDYNEARYAAQFRLLLDGIRDEIKNHREANLVGGNSRRMANNTSDIRCGENLGDWDPTTLYHIDFAFIYHGDHHHAFVKRLHDRLVNNAVKSNGCTQSYTDAKECIHAAEEAILNPQMVQIDINKGGGDNH</sequence>
<keyword evidence="2" id="KW-1185">Reference proteome</keyword>
<accession>A0ACC0VN66</accession>
<organism evidence="1 2">
    <name type="scientific">Peronosclerospora sorghi</name>
    <dbReference type="NCBI Taxonomy" id="230839"/>
    <lineage>
        <taxon>Eukaryota</taxon>
        <taxon>Sar</taxon>
        <taxon>Stramenopiles</taxon>
        <taxon>Oomycota</taxon>
        <taxon>Peronosporomycetes</taxon>
        <taxon>Peronosporales</taxon>
        <taxon>Peronosporaceae</taxon>
        <taxon>Peronosclerospora</taxon>
    </lineage>
</organism>
<dbReference type="EMBL" id="CM047587">
    <property type="protein sequence ID" value="KAI9907927.1"/>
    <property type="molecule type" value="Genomic_DNA"/>
</dbReference>
<comment type="caution">
    <text evidence="1">The sequence shown here is derived from an EMBL/GenBank/DDBJ whole genome shotgun (WGS) entry which is preliminary data.</text>
</comment>
<reference evidence="1 2" key="1">
    <citation type="journal article" date="2022" name="bioRxiv">
        <title>The genome of the oomycete Peronosclerospora sorghi, a cosmopolitan pathogen of maize and sorghum, is inflated with dispersed pseudogenes.</title>
        <authorList>
            <person name="Fletcher K."/>
            <person name="Martin F."/>
            <person name="Isakeit T."/>
            <person name="Cavanaugh K."/>
            <person name="Magill C."/>
            <person name="Michelmore R."/>
        </authorList>
    </citation>
    <scope>NUCLEOTIDE SEQUENCE [LARGE SCALE GENOMIC DNA]</scope>
    <source>
        <strain evidence="1">P6</strain>
    </source>
</reference>